<dbReference type="RefSeq" id="XP_046117619.1">
    <property type="nucleotide sequence ID" value="XM_046262245.1"/>
</dbReference>
<feature type="region of interest" description="Disordered" evidence="1">
    <location>
        <begin position="13"/>
        <end position="32"/>
    </location>
</feature>
<name>A0A9P8CP29_9HYPO</name>
<feature type="compositionally biased region" description="Basic and acidic residues" evidence="1">
    <location>
        <begin position="20"/>
        <end position="30"/>
    </location>
</feature>
<accession>A0A9P8CP29</accession>
<evidence type="ECO:0000256" key="1">
    <source>
        <dbReference type="SAM" id="MobiDB-lite"/>
    </source>
</evidence>
<organism evidence="2 3">
    <name type="scientific">Emericellopsis atlantica</name>
    <dbReference type="NCBI Taxonomy" id="2614577"/>
    <lineage>
        <taxon>Eukaryota</taxon>
        <taxon>Fungi</taxon>
        <taxon>Dikarya</taxon>
        <taxon>Ascomycota</taxon>
        <taxon>Pezizomycotina</taxon>
        <taxon>Sordariomycetes</taxon>
        <taxon>Hypocreomycetidae</taxon>
        <taxon>Hypocreales</taxon>
        <taxon>Bionectriaceae</taxon>
        <taxon>Emericellopsis</taxon>
    </lineage>
</organism>
<dbReference type="Gene3D" id="3.40.50.300">
    <property type="entry name" value="P-loop containing nucleotide triphosphate hydrolases"/>
    <property type="match status" value="1"/>
</dbReference>
<evidence type="ECO:0000313" key="3">
    <source>
        <dbReference type="Proteomes" id="UP000887229"/>
    </source>
</evidence>
<dbReference type="InterPro" id="IPR027417">
    <property type="entry name" value="P-loop_NTPase"/>
</dbReference>
<proteinExistence type="predicted"/>
<evidence type="ECO:0000313" key="2">
    <source>
        <dbReference type="EMBL" id="KAG9253695.1"/>
    </source>
</evidence>
<keyword evidence="3" id="KW-1185">Reference proteome</keyword>
<reference evidence="2" key="1">
    <citation type="journal article" date="2021" name="IMA Fungus">
        <title>Genomic characterization of three marine fungi, including Emericellopsis atlantica sp. nov. with signatures of a generalist lifestyle and marine biomass degradation.</title>
        <authorList>
            <person name="Hagestad O.C."/>
            <person name="Hou L."/>
            <person name="Andersen J.H."/>
            <person name="Hansen E.H."/>
            <person name="Altermark B."/>
            <person name="Li C."/>
            <person name="Kuhnert E."/>
            <person name="Cox R.J."/>
            <person name="Crous P.W."/>
            <person name="Spatafora J.W."/>
            <person name="Lail K."/>
            <person name="Amirebrahimi M."/>
            <person name="Lipzen A."/>
            <person name="Pangilinan J."/>
            <person name="Andreopoulos W."/>
            <person name="Hayes R.D."/>
            <person name="Ng V."/>
            <person name="Grigoriev I.V."/>
            <person name="Jackson S.A."/>
            <person name="Sutton T.D.S."/>
            <person name="Dobson A.D.W."/>
            <person name="Rama T."/>
        </authorList>
    </citation>
    <scope>NUCLEOTIDE SEQUENCE</scope>
    <source>
        <strain evidence="2">TS7</strain>
    </source>
</reference>
<protein>
    <submittedName>
        <fullName evidence="2">Uncharacterized protein</fullName>
    </submittedName>
</protein>
<gene>
    <name evidence="2" type="ORF">F5Z01DRAFT_636920</name>
</gene>
<dbReference type="Proteomes" id="UP000887229">
    <property type="component" value="Unassembled WGS sequence"/>
</dbReference>
<dbReference type="EMBL" id="MU251256">
    <property type="protein sequence ID" value="KAG9253695.1"/>
    <property type="molecule type" value="Genomic_DNA"/>
</dbReference>
<sequence length="110" mass="12620">MSSVSMVINYLRHPPGAMKGRSDDEPDHKTYLHRNGRTSRVSISFVSDKKSYQGLNKIATHYGIKLVKLDTEDWDDAEEKVQDVIKKNRGQASWNFLLVNEYSIATLSQY</sequence>
<comment type="caution">
    <text evidence="2">The sequence shown here is derived from an EMBL/GenBank/DDBJ whole genome shotgun (WGS) entry which is preliminary data.</text>
</comment>
<dbReference type="GeneID" id="70293148"/>
<dbReference type="AlphaFoldDB" id="A0A9P8CP29"/>
<dbReference type="OrthoDB" id="10265785at2759"/>